<sequence>MACVVFRLCDGAPELLRDVCLERGWHEFDEEAVDPDATWSLWWKSSGFRTGEYEDCRPWQRLNHFPKTSAITRKDCLARNLRRMRGVYGNYLFNFAPLSFNLPNDYRKFVAEYSKKKDATKNIWICKPADLSRGRGIFLFENLLDLTYDSAAVVQRYISSPLLICGYKFDLRLYVLVTSFHPLCIYVYHEGMVRFSTEKFDLSTLSNLFSHLTNSSINKQGPSYSLDKERIGTGCKWTLSQLRAYFHQHNIGDGMLWHRINTIIILTLLTQAPEVSKSCTNCFELYGFDILIDENLKPWLLEVNFSPSLGSDCLVDLTIKKPLLNDTFELLNF</sequence>
<dbReference type="SUPFAM" id="SSF56059">
    <property type="entry name" value="Glutathione synthetase ATP-binding domain-like"/>
    <property type="match status" value="1"/>
</dbReference>
<reference evidence="4 5" key="1">
    <citation type="journal article" date="2007" name="Science">
        <title>Sea anemone genome reveals ancestral eumetazoan gene repertoire and genomic organization.</title>
        <authorList>
            <person name="Putnam N.H."/>
            <person name="Srivastava M."/>
            <person name="Hellsten U."/>
            <person name="Dirks B."/>
            <person name="Chapman J."/>
            <person name="Salamov A."/>
            <person name="Terry A."/>
            <person name="Shapiro H."/>
            <person name="Lindquist E."/>
            <person name="Kapitonov V.V."/>
            <person name="Jurka J."/>
            <person name="Genikhovich G."/>
            <person name="Grigoriev I.V."/>
            <person name="Lucas S.M."/>
            <person name="Steele R.E."/>
            <person name="Finnerty J.R."/>
            <person name="Technau U."/>
            <person name="Martindale M.Q."/>
            <person name="Rokhsar D.S."/>
        </authorList>
    </citation>
    <scope>NUCLEOTIDE SEQUENCE [LARGE SCALE GENOMIC DNA]</scope>
    <source>
        <strain evidence="5">CH2 X CH6</strain>
    </source>
</reference>
<dbReference type="STRING" id="45351.A7S2K6"/>
<evidence type="ECO:0000313" key="5">
    <source>
        <dbReference type="Proteomes" id="UP000001593"/>
    </source>
</evidence>
<proteinExistence type="predicted"/>
<dbReference type="Pfam" id="PF03133">
    <property type="entry name" value="TTL"/>
    <property type="match status" value="1"/>
</dbReference>
<keyword evidence="2" id="KW-0547">Nucleotide-binding</keyword>
<keyword evidence="5" id="KW-1185">Reference proteome</keyword>
<dbReference type="OrthoDB" id="277439at2759"/>
<dbReference type="KEGG" id="nve:5513853"/>
<dbReference type="eggNOG" id="KOG2157">
    <property type="taxonomic scope" value="Eukaryota"/>
</dbReference>
<keyword evidence="1" id="KW-0436">Ligase</keyword>
<name>A7S2K6_NEMVE</name>
<dbReference type="PANTHER" id="PTHR12241">
    <property type="entry name" value="TUBULIN POLYGLUTAMYLASE"/>
    <property type="match status" value="1"/>
</dbReference>
<protein>
    <recommendedName>
        <fullName evidence="6">Tubulin polyglutamylase TTLL2</fullName>
    </recommendedName>
</protein>
<dbReference type="PANTHER" id="PTHR12241:SF118">
    <property type="entry name" value="TUBULIN POLYGLUTAMYLASE TTLL2-RELATED"/>
    <property type="match status" value="1"/>
</dbReference>
<evidence type="ECO:0000256" key="2">
    <source>
        <dbReference type="ARBA" id="ARBA00022741"/>
    </source>
</evidence>
<dbReference type="InterPro" id="IPR004344">
    <property type="entry name" value="TTL/TTLL_fam"/>
</dbReference>
<dbReference type="HOGENOM" id="CLU_010131_1_1_1"/>
<dbReference type="OMA" id="KPIWICK"/>
<dbReference type="EMBL" id="DS469569">
    <property type="protein sequence ID" value="EDO42060.1"/>
    <property type="molecule type" value="Genomic_DNA"/>
</dbReference>
<dbReference type="InParanoid" id="A7S2K6"/>
<dbReference type="PhylomeDB" id="A7S2K6"/>
<dbReference type="AlphaFoldDB" id="A7S2K6"/>
<evidence type="ECO:0000256" key="1">
    <source>
        <dbReference type="ARBA" id="ARBA00022598"/>
    </source>
</evidence>
<dbReference type="Gene3D" id="3.30.470.20">
    <property type="entry name" value="ATP-grasp fold, B domain"/>
    <property type="match status" value="1"/>
</dbReference>
<evidence type="ECO:0000313" key="4">
    <source>
        <dbReference type="EMBL" id="EDO42060.1"/>
    </source>
</evidence>
<keyword evidence="3" id="KW-0067">ATP-binding</keyword>
<dbReference type="PROSITE" id="PS51221">
    <property type="entry name" value="TTL"/>
    <property type="match status" value="1"/>
</dbReference>
<dbReference type="Proteomes" id="UP000001593">
    <property type="component" value="Unassembled WGS sequence"/>
</dbReference>
<dbReference type="GO" id="GO:0005524">
    <property type="term" value="F:ATP binding"/>
    <property type="evidence" value="ECO:0007669"/>
    <property type="project" value="UniProtKB-KW"/>
</dbReference>
<dbReference type="GO" id="GO:0036064">
    <property type="term" value="C:ciliary basal body"/>
    <property type="evidence" value="ECO:0000318"/>
    <property type="project" value="GO_Central"/>
</dbReference>
<evidence type="ECO:0008006" key="6">
    <source>
        <dbReference type="Google" id="ProtNLM"/>
    </source>
</evidence>
<gene>
    <name evidence="4" type="ORF">NEMVEDRAFT_v1g102109</name>
</gene>
<organism evidence="4 5">
    <name type="scientific">Nematostella vectensis</name>
    <name type="common">Starlet sea anemone</name>
    <dbReference type="NCBI Taxonomy" id="45351"/>
    <lineage>
        <taxon>Eukaryota</taxon>
        <taxon>Metazoa</taxon>
        <taxon>Cnidaria</taxon>
        <taxon>Anthozoa</taxon>
        <taxon>Hexacorallia</taxon>
        <taxon>Actiniaria</taxon>
        <taxon>Edwardsiidae</taxon>
        <taxon>Nematostella</taxon>
    </lineage>
</organism>
<feature type="non-terminal residue" evidence="4">
    <location>
        <position position="333"/>
    </location>
</feature>
<dbReference type="GO" id="GO:0000226">
    <property type="term" value="P:microtubule cytoskeleton organization"/>
    <property type="evidence" value="ECO:0000318"/>
    <property type="project" value="GO_Central"/>
</dbReference>
<accession>A7S2K6</accession>
<evidence type="ECO:0000256" key="3">
    <source>
        <dbReference type="ARBA" id="ARBA00022840"/>
    </source>
</evidence>
<dbReference type="GO" id="GO:0070740">
    <property type="term" value="F:tubulin-glutamic acid ligase activity"/>
    <property type="evidence" value="ECO:0000318"/>
    <property type="project" value="GO_Central"/>
</dbReference>
<dbReference type="GO" id="GO:0015631">
    <property type="term" value="F:tubulin binding"/>
    <property type="evidence" value="ECO:0000318"/>
    <property type="project" value="GO_Central"/>
</dbReference>